<keyword evidence="5" id="KW-0479">Metal-binding</keyword>
<keyword evidence="2 4" id="KW-0547">Nucleotide-binding</keyword>
<name>A0A917E7D3_9SPHN</name>
<dbReference type="GO" id="GO:0030272">
    <property type="term" value="F:5-formyltetrahydrofolate cyclo-ligase activity"/>
    <property type="evidence" value="ECO:0007669"/>
    <property type="project" value="UniProtKB-EC"/>
</dbReference>
<evidence type="ECO:0000256" key="2">
    <source>
        <dbReference type="ARBA" id="ARBA00022741"/>
    </source>
</evidence>
<dbReference type="AlphaFoldDB" id="A0A917E7D3"/>
<proteinExistence type="inferred from homology"/>
<feature type="binding site" evidence="4">
    <location>
        <begin position="126"/>
        <end position="134"/>
    </location>
    <ligand>
        <name>ATP</name>
        <dbReference type="ChEBI" id="CHEBI:30616"/>
    </ligand>
</feature>
<dbReference type="Pfam" id="PF01812">
    <property type="entry name" value="5-FTHF_cyc-lig"/>
    <property type="match status" value="1"/>
</dbReference>
<evidence type="ECO:0000256" key="3">
    <source>
        <dbReference type="ARBA" id="ARBA00022840"/>
    </source>
</evidence>
<dbReference type="GO" id="GO:0035999">
    <property type="term" value="P:tetrahydrofolate interconversion"/>
    <property type="evidence" value="ECO:0007669"/>
    <property type="project" value="TreeGrafter"/>
</dbReference>
<comment type="caution">
    <text evidence="6">The sequence shown here is derived from an EMBL/GenBank/DDBJ whole genome shotgun (WGS) entry which is preliminary data.</text>
</comment>
<keyword evidence="3 4" id="KW-0067">ATP-binding</keyword>
<dbReference type="InterPro" id="IPR002698">
    <property type="entry name" value="FTHF_cligase"/>
</dbReference>
<feature type="binding site" evidence="4">
    <location>
        <position position="58"/>
    </location>
    <ligand>
        <name>substrate</name>
    </ligand>
</feature>
<dbReference type="InterPro" id="IPR024185">
    <property type="entry name" value="FTHF_cligase-like_sf"/>
</dbReference>
<organism evidence="6 7">
    <name type="scientific">Sandarakinorhabdus glacialis</name>
    <dbReference type="NCBI Taxonomy" id="1614636"/>
    <lineage>
        <taxon>Bacteria</taxon>
        <taxon>Pseudomonadati</taxon>
        <taxon>Pseudomonadota</taxon>
        <taxon>Alphaproteobacteria</taxon>
        <taxon>Sphingomonadales</taxon>
        <taxon>Sphingosinicellaceae</taxon>
        <taxon>Sandarakinorhabdus</taxon>
    </lineage>
</organism>
<dbReference type="GO" id="GO:0005524">
    <property type="term" value="F:ATP binding"/>
    <property type="evidence" value="ECO:0007669"/>
    <property type="project" value="UniProtKB-KW"/>
</dbReference>
<evidence type="ECO:0000313" key="6">
    <source>
        <dbReference type="EMBL" id="GGE06374.1"/>
    </source>
</evidence>
<reference evidence="6" key="2">
    <citation type="submission" date="2020-09" db="EMBL/GenBank/DDBJ databases">
        <authorList>
            <person name="Sun Q."/>
            <person name="Zhou Y."/>
        </authorList>
    </citation>
    <scope>NUCLEOTIDE SEQUENCE</scope>
    <source>
        <strain evidence="6">CGMCC 1.15519</strain>
    </source>
</reference>
<evidence type="ECO:0000256" key="1">
    <source>
        <dbReference type="ARBA" id="ARBA00010638"/>
    </source>
</evidence>
<dbReference type="Proteomes" id="UP000635071">
    <property type="component" value="Unassembled WGS sequence"/>
</dbReference>
<keyword evidence="5" id="KW-0460">Magnesium</keyword>
<dbReference type="EMBL" id="BMJM01000003">
    <property type="protein sequence ID" value="GGE06374.1"/>
    <property type="molecule type" value="Genomic_DNA"/>
</dbReference>
<dbReference type="NCBIfam" id="TIGR02727">
    <property type="entry name" value="MTHFS_bact"/>
    <property type="match status" value="1"/>
</dbReference>
<dbReference type="EC" id="6.3.3.2" evidence="5"/>
<sequence>MPPDKTLLRRQFRSVRRDHVAALSPEDRAAAKIALAAIVAPLLHPGAIVASYAAHRSEIDPSHVEALAPHLAFPRVTGDSLGFYRCAWPDLVPGFAGIPEPPSGLPQVIPTIVLVPLLAATPAGLRLGQGAGYYDRALAALRAAGPVLAIGLAHEVQLADWLPADSWDQPLDFVATPRRLVNCARNR</sequence>
<dbReference type="GO" id="GO:0009396">
    <property type="term" value="P:folic acid-containing compound biosynthetic process"/>
    <property type="evidence" value="ECO:0007669"/>
    <property type="project" value="TreeGrafter"/>
</dbReference>
<evidence type="ECO:0000256" key="4">
    <source>
        <dbReference type="PIRSR" id="PIRSR006806-1"/>
    </source>
</evidence>
<dbReference type="SUPFAM" id="SSF100950">
    <property type="entry name" value="NagB/RpiA/CoA transferase-like"/>
    <property type="match status" value="1"/>
</dbReference>
<dbReference type="InterPro" id="IPR037171">
    <property type="entry name" value="NagB/RpiA_transferase-like"/>
</dbReference>
<dbReference type="RefSeq" id="WP_188761922.1">
    <property type="nucleotide sequence ID" value="NZ_BMJM01000003.1"/>
</dbReference>
<protein>
    <recommendedName>
        <fullName evidence="5">5-formyltetrahydrofolate cyclo-ligase</fullName>
        <ecNumber evidence="5">6.3.3.2</ecNumber>
    </recommendedName>
</protein>
<dbReference type="PANTHER" id="PTHR23407">
    <property type="entry name" value="ATPASE INHIBITOR/5-FORMYLTETRAHYDROFOLATE CYCLO-LIGASE"/>
    <property type="match status" value="1"/>
</dbReference>
<dbReference type="PANTHER" id="PTHR23407:SF1">
    <property type="entry name" value="5-FORMYLTETRAHYDROFOLATE CYCLO-LIGASE"/>
    <property type="match status" value="1"/>
</dbReference>
<evidence type="ECO:0000313" key="7">
    <source>
        <dbReference type="Proteomes" id="UP000635071"/>
    </source>
</evidence>
<comment type="similarity">
    <text evidence="1 5">Belongs to the 5-formyltetrahydrofolate cyclo-ligase family.</text>
</comment>
<dbReference type="GO" id="GO:0046872">
    <property type="term" value="F:metal ion binding"/>
    <property type="evidence" value="ECO:0007669"/>
    <property type="project" value="UniProtKB-KW"/>
</dbReference>
<feature type="binding site" evidence="4">
    <location>
        <begin position="5"/>
        <end position="9"/>
    </location>
    <ligand>
        <name>ATP</name>
        <dbReference type="ChEBI" id="CHEBI:30616"/>
    </ligand>
</feature>
<gene>
    <name evidence="6" type="ORF">GCM10011529_10920</name>
</gene>
<comment type="cofactor">
    <cofactor evidence="5">
        <name>Mg(2+)</name>
        <dbReference type="ChEBI" id="CHEBI:18420"/>
    </cofactor>
</comment>
<evidence type="ECO:0000256" key="5">
    <source>
        <dbReference type="RuleBase" id="RU361279"/>
    </source>
</evidence>
<accession>A0A917E7D3</accession>
<keyword evidence="7" id="KW-1185">Reference proteome</keyword>
<comment type="catalytic activity">
    <reaction evidence="5">
        <text>(6S)-5-formyl-5,6,7,8-tetrahydrofolate + ATP = (6R)-5,10-methenyltetrahydrofolate + ADP + phosphate</text>
        <dbReference type="Rhea" id="RHEA:10488"/>
        <dbReference type="ChEBI" id="CHEBI:30616"/>
        <dbReference type="ChEBI" id="CHEBI:43474"/>
        <dbReference type="ChEBI" id="CHEBI:57455"/>
        <dbReference type="ChEBI" id="CHEBI:57457"/>
        <dbReference type="ChEBI" id="CHEBI:456216"/>
        <dbReference type="EC" id="6.3.3.2"/>
    </reaction>
</comment>
<dbReference type="PIRSF" id="PIRSF006806">
    <property type="entry name" value="FTHF_cligase"/>
    <property type="match status" value="1"/>
</dbReference>
<dbReference type="Gene3D" id="3.40.50.10420">
    <property type="entry name" value="NagB/RpiA/CoA transferase-like"/>
    <property type="match status" value="1"/>
</dbReference>
<reference evidence="6" key="1">
    <citation type="journal article" date="2014" name="Int. J. Syst. Evol. Microbiol.">
        <title>Complete genome sequence of Corynebacterium casei LMG S-19264T (=DSM 44701T), isolated from a smear-ripened cheese.</title>
        <authorList>
            <consortium name="US DOE Joint Genome Institute (JGI-PGF)"/>
            <person name="Walter F."/>
            <person name="Albersmeier A."/>
            <person name="Kalinowski J."/>
            <person name="Ruckert C."/>
        </authorList>
    </citation>
    <scope>NUCLEOTIDE SEQUENCE</scope>
    <source>
        <strain evidence="6">CGMCC 1.15519</strain>
    </source>
</reference>